<dbReference type="EMBL" id="FWXS01000001">
    <property type="protein sequence ID" value="SMC36893.1"/>
    <property type="molecule type" value="Genomic_DNA"/>
</dbReference>
<dbReference type="InterPro" id="IPR014756">
    <property type="entry name" value="Ig_E-set"/>
</dbReference>
<accession>A0A1W1YL98</accession>
<feature type="chain" id="PRO_5012777347" evidence="1">
    <location>
        <begin position="20"/>
        <end position="92"/>
    </location>
</feature>
<evidence type="ECO:0000313" key="4">
    <source>
        <dbReference type="Proteomes" id="UP000192393"/>
    </source>
</evidence>
<evidence type="ECO:0000259" key="2">
    <source>
        <dbReference type="Pfam" id="PF01833"/>
    </source>
</evidence>
<keyword evidence="1" id="KW-0732">Signal</keyword>
<dbReference type="CDD" id="cd00603">
    <property type="entry name" value="IPT_PCSR"/>
    <property type="match status" value="1"/>
</dbReference>
<protein>
    <submittedName>
        <fullName evidence="3">IPT/TIG domain-containing protein</fullName>
    </submittedName>
</protein>
<gene>
    <name evidence="3" type="ORF">SAMN06296427_101514</name>
</gene>
<dbReference type="STRING" id="1434700.SAMN06296427_101514"/>
<keyword evidence="4" id="KW-1185">Reference proteome</keyword>
<sequence length="92" mass="9639">MKTIRLFIALSLLSFNLSAQIIYSFAPTSATAAGSTFTILGENFSAIPEENSVEFQDTSASVLSATETSLTLVVTNGAISGPVSVTVDGKYR</sequence>
<dbReference type="SUPFAM" id="SSF81296">
    <property type="entry name" value="E set domains"/>
    <property type="match status" value="1"/>
</dbReference>
<dbReference type="InterPro" id="IPR002909">
    <property type="entry name" value="IPT_dom"/>
</dbReference>
<name>A0A1W1YL98_9FLAO</name>
<dbReference type="Proteomes" id="UP000192393">
    <property type="component" value="Unassembled WGS sequence"/>
</dbReference>
<reference evidence="3 4" key="1">
    <citation type="submission" date="2017-04" db="EMBL/GenBank/DDBJ databases">
        <authorList>
            <person name="Afonso C.L."/>
            <person name="Miller P.J."/>
            <person name="Scott M.A."/>
            <person name="Spackman E."/>
            <person name="Goraichik I."/>
            <person name="Dimitrov K.M."/>
            <person name="Suarez D.L."/>
            <person name="Swayne D.E."/>
        </authorList>
    </citation>
    <scope>NUCLEOTIDE SEQUENCE [LARGE SCALE GENOMIC DNA]</scope>
    <source>
        <strain evidence="3 4">CGMCC 1.12708</strain>
    </source>
</reference>
<dbReference type="AlphaFoldDB" id="A0A1W1YL98"/>
<dbReference type="RefSeq" id="WP_084015829.1">
    <property type="nucleotide sequence ID" value="NZ_FWXS01000001.1"/>
</dbReference>
<feature type="domain" description="IPT/TIG" evidence="2">
    <location>
        <begin position="21"/>
        <end position="88"/>
    </location>
</feature>
<evidence type="ECO:0000256" key="1">
    <source>
        <dbReference type="SAM" id="SignalP"/>
    </source>
</evidence>
<dbReference type="OrthoDB" id="9794261at2"/>
<evidence type="ECO:0000313" key="3">
    <source>
        <dbReference type="EMBL" id="SMC36893.1"/>
    </source>
</evidence>
<proteinExistence type="predicted"/>
<dbReference type="Pfam" id="PF01833">
    <property type="entry name" value="TIG"/>
    <property type="match status" value="1"/>
</dbReference>
<dbReference type="InterPro" id="IPR013783">
    <property type="entry name" value="Ig-like_fold"/>
</dbReference>
<feature type="signal peptide" evidence="1">
    <location>
        <begin position="1"/>
        <end position="19"/>
    </location>
</feature>
<organism evidence="3 4">
    <name type="scientific">Moheibacter sediminis</name>
    <dbReference type="NCBI Taxonomy" id="1434700"/>
    <lineage>
        <taxon>Bacteria</taxon>
        <taxon>Pseudomonadati</taxon>
        <taxon>Bacteroidota</taxon>
        <taxon>Flavobacteriia</taxon>
        <taxon>Flavobacteriales</taxon>
        <taxon>Weeksellaceae</taxon>
        <taxon>Moheibacter</taxon>
    </lineage>
</organism>
<dbReference type="Gene3D" id="2.60.40.10">
    <property type="entry name" value="Immunoglobulins"/>
    <property type="match status" value="1"/>
</dbReference>